<name>A0A3R9NNK3_9BACT</name>
<reference evidence="3 4" key="1">
    <citation type="submission" date="2018-12" db="EMBL/GenBank/DDBJ databases">
        <authorList>
            <person name="Feng G."/>
            <person name="Zhu H."/>
        </authorList>
    </citation>
    <scope>NUCLEOTIDE SEQUENCE [LARGE SCALE GENOMIC DNA]</scope>
    <source>
        <strain evidence="3 4">KCTC 12533</strain>
    </source>
</reference>
<dbReference type="AlphaFoldDB" id="A0A3R9NNK3"/>
<keyword evidence="1" id="KW-0732">Signal</keyword>
<feature type="chain" id="PRO_5018691185" evidence="1">
    <location>
        <begin position="22"/>
        <end position="278"/>
    </location>
</feature>
<feature type="signal peptide" evidence="1">
    <location>
        <begin position="1"/>
        <end position="21"/>
    </location>
</feature>
<evidence type="ECO:0000313" key="4">
    <source>
        <dbReference type="Proteomes" id="UP000273500"/>
    </source>
</evidence>
<comment type="caution">
    <text evidence="3">The sequence shown here is derived from an EMBL/GenBank/DDBJ whole genome shotgun (WGS) entry which is preliminary data.</text>
</comment>
<evidence type="ECO:0000313" key="3">
    <source>
        <dbReference type="EMBL" id="RSK51164.1"/>
    </source>
</evidence>
<dbReference type="Proteomes" id="UP000273500">
    <property type="component" value="Unassembled WGS sequence"/>
</dbReference>
<gene>
    <name evidence="3" type="ORF">EI291_02285</name>
</gene>
<evidence type="ECO:0000256" key="1">
    <source>
        <dbReference type="SAM" id="SignalP"/>
    </source>
</evidence>
<sequence length="278" mass="30507">MTIFRIIRLALVSCVGLQLVACETHTAARFAPFEVTSPRNLTEVLGTAGQLVGPDTTSFVLRYDPQTMLNSFSLVTAADTVPWFAARAFRYRGLYYLVTPGRDSVSSWVHAARITTRRVQGLGTDYSQMQDLSAAVKDGQFAELVRFRNFSADSVVLRFDKAALHRFYRTLPDSFPTYRVVPGRAAVSAPTAARKQPVNHSFTVYPNPATEAATVQFTQPAPRTIQVLDEAGREILVVPSSETVVNLPLSNVKAGSYLVRVAAGQALPQSSRRLLVVK</sequence>
<dbReference type="NCBIfam" id="TIGR04183">
    <property type="entry name" value="Por_Secre_tail"/>
    <property type="match status" value="1"/>
</dbReference>
<proteinExistence type="predicted"/>
<protein>
    <submittedName>
        <fullName evidence="3">T9SS C-terminal target domain-containing protein</fullName>
    </submittedName>
</protein>
<dbReference type="InterPro" id="IPR026444">
    <property type="entry name" value="Secre_tail"/>
</dbReference>
<organism evidence="3 4">
    <name type="scientific">Hymenobacter rigui</name>
    <dbReference type="NCBI Taxonomy" id="334424"/>
    <lineage>
        <taxon>Bacteria</taxon>
        <taxon>Pseudomonadati</taxon>
        <taxon>Bacteroidota</taxon>
        <taxon>Cytophagia</taxon>
        <taxon>Cytophagales</taxon>
        <taxon>Hymenobacteraceae</taxon>
        <taxon>Hymenobacter</taxon>
    </lineage>
</organism>
<dbReference type="Pfam" id="PF18962">
    <property type="entry name" value="Por_Secre_tail"/>
    <property type="match status" value="1"/>
</dbReference>
<dbReference type="OrthoDB" id="885166at2"/>
<feature type="domain" description="Secretion system C-terminal sorting" evidence="2">
    <location>
        <begin position="204"/>
        <end position="265"/>
    </location>
</feature>
<accession>A0A3R9NNK3</accession>
<dbReference type="EMBL" id="RWIT01000001">
    <property type="protein sequence ID" value="RSK51164.1"/>
    <property type="molecule type" value="Genomic_DNA"/>
</dbReference>
<evidence type="ECO:0000259" key="2">
    <source>
        <dbReference type="Pfam" id="PF18962"/>
    </source>
</evidence>
<keyword evidence="4" id="KW-1185">Reference proteome</keyword>